<evidence type="ECO:0000313" key="2">
    <source>
        <dbReference type="EMBL" id="QIM61599.1"/>
    </source>
</evidence>
<feature type="region of interest" description="Disordered" evidence="1">
    <location>
        <begin position="128"/>
        <end position="152"/>
    </location>
</feature>
<sequence length="172" mass="19395">MNYGYGKIQKFQVWPIFEPNAESGIIESKEINEKLKKKRIIDMIRKFLEKVRKGVTDFTRGFIIFVGASYWGVTNWFGGKNNVQPMPKPTPVVASKNNITEAKPDVSLALLRRALEVPSMAEEEEIIPDWENELTDEDSPGLNAPNEAVDLDPSVQVDSLEAILSELESKKT</sequence>
<dbReference type="GeneID" id="54591079"/>
<dbReference type="EMBL" id="MN843953">
    <property type="protein sequence ID" value="QIM61599.1"/>
    <property type="molecule type" value="Genomic_DNA"/>
</dbReference>
<proteinExistence type="predicted"/>
<keyword evidence="2" id="KW-0934">Plastid</keyword>
<organism evidence="2">
    <name type="scientific">Corydalis conspersa</name>
    <dbReference type="NCBI Taxonomy" id="2182691"/>
    <lineage>
        <taxon>Eukaryota</taxon>
        <taxon>Viridiplantae</taxon>
        <taxon>Streptophyta</taxon>
        <taxon>Embryophyta</taxon>
        <taxon>Tracheophyta</taxon>
        <taxon>Spermatophyta</taxon>
        <taxon>Magnoliopsida</taxon>
        <taxon>Ranunculales</taxon>
        <taxon>Papaveraceae</taxon>
        <taxon>Fumarioideae</taxon>
        <taxon>Corydalis</taxon>
    </lineage>
</organism>
<geneLocation type="chloroplast" evidence="2"/>
<feature type="compositionally biased region" description="Acidic residues" evidence="1">
    <location>
        <begin position="128"/>
        <end position="139"/>
    </location>
</feature>
<evidence type="ECO:0000256" key="1">
    <source>
        <dbReference type="SAM" id="MobiDB-lite"/>
    </source>
</evidence>
<name>A0A6G8J420_9MAGN</name>
<keyword evidence="2" id="KW-0150">Chloroplast</keyword>
<reference evidence="2" key="1">
    <citation type="submission" date="2019-12" db="EMBL/GenBank/DDBJ databases">
        <authorList>
            <person name="Wu J."/>
            <person name="Lin P."/>
            <person name="Guo Y."/>
        </authorList>
    </citation>
    <scope>NUCLEOTIDE SEQUENCE</scope>
</reference>
<dbReference type="AlphaFoldDB" id="A0A6G8J420"/>
<dbReference type="RefSeq" id="YP_009758107.1">
    <property type="nucleotide sequence ID" value="NC_047208.1"/>
</dbReference>
<accession>A0A6G8J420</accession>
<protein>
    <submittedName>
        <fullName evidence="2">Uncharacterized protein</fullName>
    </submittedName>
</protein>
<gene>
    <name evidence="2" type="primary">ORF172</name>
</gene>